<protein>
    <recommendedName>
        <fullName evidence="7">Glycogen synthase</fullName>
        <ecNumber evidence="7">2.4.1.21</ecNumber>
    </recommendedName>
    <alternativeName>
        <fullName evidence="7">Starch [bacterial glycogen] synthase</fullName>
    </alternativeName>
</protein>
<accession>A0A955E167</accession>
<dbReference type="Pfam" id="PF00534">
    <property type="entry name" value="Glycos_transf_1"/>
    <property type="match status" value="1"/>
</dbReference>
<evidence type="ECO:0000259" key="8">
    <source>
        <dbReference type="Pfam" id="PF00534"/>
    </source>
</evidence>
<dbReference type="InterPro" id="IPR011835">
    <property type="entry name" value="GS/SS"/>
</dbReference>
<dbReference type="Pfam" id="PF08323">
    <property type="entry name" value="Glyco_transf_5"/>
    <property type="match status" value="1"/>
</dbReference>
<dbReference type="AlphaFoldDB" id="A0A955E167"/>
<dbReference type="GO" id="GO:0009011">
    <property type="term" value="F:alpha-1,4-glucan glucosyltransferase (ADP-glucose donor) activity"/>
    <property type="evidence" value="ECO:0007669"/>
    <property type="project" value="UniProtKB-UniRule"/>
</dbReference>
<feature type="domain" description="Starch synthase catalytic" evidence="9">
    <location>
        <begin position="28"/>
        <end position="268"/>
    </location>
</feature>
<reference evidence="10" key="1">
    <citation type="submission" date="2020-04" db="EMBL/GenBank/DDBJ databases">
        <authorList>
            <person name="Zhang T."/>
        </authorList>
    </citation>
    <scope>NUCLEOTIDE SEQUENCE</scope>
    <source>
        <strain evidence="10">HKST-UBA80</strain>
    </source>
</reference>
<comment type="function">
    <text evidence="2 7">Synthesizes alpha-1,4-glucan chains using ADP-glucose.</text>
</comment>
<evidence type="ECO:0000256" key="6">
    <source>
        <dbReference type="ARBA" id="ARBA00023056"/>
    </source>
</evidence>
<dbReference type="CDD" id="cd03791">
    <property type="entry name" value="GT5_Glycogen_synthase_DULL1-like"/>
    <property type="match status" value="1"/>
</dbReference>
<evidence type="ECO:0000256" key="4">
    <source>
        <dbReference type="ARBA" id="ARBA00022676"/>
    </source>
</evidence>
<feature type="domain" description="Glycosyl transferase family 1" evidence="8">
    <location>
        <begin position="318"/>
        <end position="458"/>
    </location>
</feature>
<dbReference type="EMBL" id="JAGQNY010000010">
    <property type="protein sequence ID" value="MCA9302293.1"/>
    <property type="molecule type" value="Genomic_DNA"/>
</dbReference>
<dbReference type="Gene3D" id="3.40.50.2000">
    <property type="entry name" value="Glycogen Phosphorylase B"/>
    <property type="match status" value="2"/>
</dbReference>
<dbReference type="PANTHER" id="PTHR45825:SF11">
    <property type="entry name" value="ALPHA AMYLASE DOMAIN-CONTAINING PROTEIN"/>
    <property type="match status" value="1"/>
</dbReference>
<evidence type="ECO:0000259" key="9">
    <source>
        <dbReference type="Pfam" id="PF08323"/>
    </source>
</evidence>
<dbReference type="EC" id="2.4.1.21" evidence="7"/>
<dbReference type="GO" id="GO:0004373">
    <property type="term" value="F:alpha-1,4-glucan glucosyltransferase (UDP-glucose donor) activity"/>
    <property type="evidence" value="ECO:0007669"/>
    <property type="project" value="InterPro"/>
</dbReference>
<comment type="pathway">
    <text evidence="7">Glycan biosynthesis; glycogen biosynthesis.</text>
</comment>
<dbReference type="HAMAP" id="MF_00484">
    <property type="entry name" value="Glycogen_synth"/>
    <property type="match status" value="1"/>
</dbReference>
<organism evidence="10 11">
    <name type="scientific">candidate division WWE3 bacterium</name>
    <dbReference type="NCBI Taxonomy" id="2053526"/>
    <lineage>
        <taxon>Bacteria</taxon>
        <taxon>Katanobacteria</taxon>
    </lineage>
</organism>
<gene>
    <name evidence="7" type="primary">glgA</name>
    <name evidence="10" type="ORF">KDA10_02980</name>
</gene>
<keyword evidence="5 7" id="KW-0808">Transferase</keyword>
<reference evidence="10" key="2">
    <citation type="journal article" date="2021" name="Microbiome">
        <title>Successional dynamics and alternative stable states in a saline activated sludge microbial community over 9 years.</title>
        <authorList>
            <person name="Wang Y."/>
            <person name="Ye J."/>
            <person name="Ju F."/>
            <person name="Liu L."/>
            <person name="Boyd J.A."/>
            <person name="Deng Y."/>
            <person name="Parks D.H."/>
            <person name="Jiang X."/>
            <person name="Yin X."/>
            <person name="Woodcroft B.J."/>
            <person name="Tyson G.W."/>
            <person name="Hugenholtz P."/>
            <person name="Polz M.F."/>
            <person name="Zhang T."/>
        </authorList>
    </citation>
    <scope>NUCLEOTIDE SEQUENCE</scope>
    <source>
        <strain evidence="10">HKST-UBA80</strain>
    </source>
</reference>
<comment type="catalytic activity">
    <reaction evidence="1 7">
        <text>[(1-&gt;4)-alpha-D-glucosyl](n) + ADP-alpha-D-glucose = [(1-&gt;4)-alpha-D-glucosyl](n+1) + ADP + H(+)</text>
        <dbReference type="Rhea" id="RHEA:18189"/>
        <dbReference type="Rhea" id="RHEA-COMP:9584"/>
        <dbReference type="Rhea" id="RHEA-COMP:9587"/>
        <dbReference type="ChEBI" id="CHEBI:15378"/>
        <dbReference type="ChEBI" id="CHEBI:15444"/>
        <dbReference type="ChEBI" id="CHEBI:57498"/>
        <dbReference type="ChEBI" id="CHEBI:456216"/>
        <dbReference type="EC" id="2.4.1.21"/>
    </reaction>
</comment>
<dbReference type="GO" id="GO:0005978">
    <property type="term" value="P:glycogen biosynthetic process"/>
    <property type="evidence" value="ECO:0007669"/>
    <property type="project" value="UniProtKB-UniRule"/>
</dbReference>
<sequence length="524" mass="59660">MKNSKKSIIKALETIIETQAGTADKVQKVLMVGAEVAPYATVGGFSYVLSYLSKELVRLGHDVRLFMPRFGFIDQEKYNIEMVYEGLKVPTDNIEIPYLICNVKSAVSPSGVTVYFLENNEYYEKRANVYSYSDDSIRWALLSRGALEFIKTGIFVPDVIHSNDWHTGIVSNYLKTSYAKEPLLSDIATVFTIHNLSIQGYMLDHNNVSELDFDDGRSAIADFFSDRIKKQNFMRRGILYSDVVNTVSKGYAKEVLTPEYGESLDRLLLEVKEKFFGIVNGIDYEEFNPKTDKLLFQNYDKSTLEKRSMNKLALQEEFDLPVNQDIPVFGFVGRLDFQKGVDLIVRTFGHVLKDYNVQFVQVGGGDSGLASMLKELKDTFPLNVGIHPYPNFTLPRKLFAGCDCIMYPSRFEPCGVVQLEAMRYGAAPLVRNVGGLKETVENFDSLTGEGTGFVFNDFDEFSLYGQLVRVVELLKNKGLWRRLQLNAMSQDFSWTFSAKEYVKLYELSEKFRTKTLVTRNPLYN</sequence>
<dbReference type="InterPro" id="IPR001296">
    <property type="entry name" value="Glyco_trans_1"/>
</dbReference>
<dbReference type="PANTHER" id="PTHR45825">
    <property type="entry name" value="GRANULE-BOUND STARCH SYNTHASE 1, CHLOROPLASTIC/AMYLOPLASTIC"/>
    <property type="match status" value="1"/>
</dbReference>
<comment type="caution">
    <text evidence="7">Lacks conserved residue(s) required for the propagation of feature annotation.</text>
</comment>
<keyword evidence="6 7" id="KW-0320">Glycogen biosynthesis</keyword>
<dbReference type="SUPFAM" id="SSF53756">
    <property type="entry name" value="UDP-Glycosyltransferase/glycogen phosphorylase"/>
    <property type="match status" value="1"/>
</dbReference>
<evidence type="ECO:0000256" key="2">
    <source>
        <dbReference type="ARBA" id="ARBA00002764"/>
    </source>
</evidence>
<proteinExistence type="inferred from homology"/>
<keyword evidence="4 7" id="KW-0328">Glycosyltransferase</keyword>
<evidence type="ECO:0000256" key="1">
    <source>
        <dbReference type="ARBA" id="ARBA00001478"/>
    </source>
</evidence>
<evidence type="ECO:0000256" key="3">
    <source>
        <dbReference type="ARBA" id="ARBA00010281"/>
    </source>
</evidence>
<name>A0A955E167_UNCKA</name>
<evidence type="ECO:0000256" key="7">
    <source>
        <dbReference type="HAMAP-Rule" id="MF_00484"/>
    </source>
</evidence>
<dbReference type="NCBIfam" id="TIGR02095">
    <property type="entry name" value="glgA"/>
    <property type="match status" value="1"/>
</dbReference>
<evidence type="ECO:0000313" key="11">
    <source>
        <dbReference type="Proteomes" id="UP000714817"/>
    </source>
</evidence>
<comment type="caution">
    <text evidence="10">The sequence shown here is derived from an EMBL/GenBank/DDBJ whole genome shotgun (WGS) entry which is preliminary data.</text>
</comment>
<evidence type="ECO:0000256" key="5">
    <source>
        <dbReference type="ARBA" id="ARBA00022679"/>
    </source>
</evidence>
<dbReference type="InterPro" id="IPR013534">
    <property type="entry name" value="Starch_synth_cat_dom"/>
</dbReference>
<evidence type="ECO:0000313" key="10">
    <source>
        <dbReference type="EMBL" id="MCA9302293.1"/>
    </source>
</evidence>
<dbReference type="Proteomes" id="UP000714817">
    <property type="component" value="Unassembled WGS sequence"/>
</dbReference>
<comment type="similarity">
    <text evidence="3 7">Belongs to the glycosyltransferase 1 family. Bacterial/plant glycogen synthase subfamily.</text>
</comment>